<evidence type="ECO:0000256" key="1">
    <source>
        <dbReference type="ARBA" id="ARBA00009865"/>
    </source>
</evidence>
<proteinExistence type="inferred from homology"/>
<dbReference type="SMART" id="SM00606">
    <property type="entry name" value="CBD_IV"/>
    <property type="match status" value="4"/>
</dbReference>
<keyword evidence="3" id="KW-0378">Hydrolase</keyword>
<dbReference type="InterPro" id="IPR051795">
    <property type="entry name" value="Glycosyl_Hydrlase_43"/>
</dbReference>
<evidence type="ECO:0000256" key="5">
    <source>
        <dbReference type="PIRSR" id="PIRSR606710-1"/>
    </source>
</evidence>
<evidence type="ECO:0000313" key="9">
    <source>
        <dbReference type="EMBL" id="TLS51842.1"/>
    </source>
</evidence>
<feature type="signal peptide" evidence="7">
    <location>
        <begin position="1"/>
        <end position="23"/>
    </location>
</feature>
<evidence type="ECO:0000256" key="7">
    <source>
        <dbReference type="SAM" id="SignalP"/>
    </source>
</evidence>
<dbReference type="PANTHER" id="PTHR42812">
    <property type="entry name" value="BETA-XYLOSIDASE"/>
    <property type="match status" value="1"/>
</dbReference>
<evidence type="ECO:0000256" key="3">
    <source>
        <dbReference type="ARBA" id="ARBA00022801"/>
    </source>
</evidence>
<dbReference type="GO" id="GO:0030246">
    <property type="term" value="F:carbohydrate binding"/>
    <property type="evidence" value="ECO:0007669"/>
    <property type="project" value="InterPro"/>
</dbReference>
<dbReference type="SUPFAM" id="SSF49899">
    <property type="entry name" value="Concanavalin A-like lectins/glucanases"/>
    <property type="match status" value="1"/>
</dbReference>
<dbReference type="InterPro" id="IPR006710">
    <property type="entry name" value="Glyco_hydro_43"/>
</dbReference>
<organism evidence="9 10">
    <name type="scientific">Paenibacillus antri</name>
    <dbReference type="NCBI Taxonomy" id="2582848"/>
    <lineage>
        <taxon>Bacteria</taxon>
        <taxon>Bacillati</taxon>
        <taxon>Bacillota</taxon>
        <taxon>Bacilli</taxon>
        <taxon>Bacillales</taxon>
        <taxon>Paenibacillaceae</taxon>
        <taxon>Paenibacillus</taxon>
    </lineage>
</organism>
<feature type="active site" description="Proton donor" evidence="5">
    <location>
        <position position="196"/>
    </location>
</feature>
<feature type="chain" id="PRO_5024392888" evidence="7">
    <location>
        <begin position="24"/>
        <end position="1288"/>
    </location>
</feature>
<dbReference type="SUPFAM" id="SSF49785">
    <property type="entry name" value="Galactose-binding domain-like"/>
    <property type="match status" value="4"/>
</dbReference>
<keyword evidence="10" id="KW-1185">Reference proteome</keyword>
<keyword evidence="2 7" id="KW-0732">Signal</keyword>
<dbReference type="Proteomes" id="UP000309676">
    <property type="component" value="Unassembled WGS sequence"/>
</dbReference>
<dbReference type="CDD" id="cd08991">
    <property type="entry name" value="GH43_HoAraf43-like"/>
    <property type="match status" value="1"/>
</dbReference>
<feature type="site" description="Important for catalytic activity, responsible for pKa modulation of the active site Glu and correct orientation of both the proton donor and substrate" evidence="6">
    <location>
        <position position="149"/>
    </location>
</feature>
<keyword evidence="4" id="KW-0326">Glycosidase</keyword>
<feature type="domain" description="CBM6" evidence="8">
    <location>
        <begin position="504"/>
        <end position="632"/>
    </location>
</feature>
<dbReference type="InterPro" id="IPR010496">
    <property type="entry name" value="AL/BT2_dom"/>
</dbReference>
<comment type="similarity">
    <text evidence="1">Belongs to the glycosyl hydrolase 43 family.</text>
</comment>
<dbReference type="EMBL" id="VCIW01000007">
    <property type="protein sequence ID" value="TLS51842.1"/>
    <property type="molecule type" value="Genomic_DNA"/>
</dbReference>
<evidence type="ECO:0000256" key="2">
    <source>
        <dbReference type="ARBA" id="ARBA00022729"/>
    </source>
</evidence>
<dbReference type="InterPro" id="IPR006584">
    <property type="entry name" value="Cellulose-bd_IV"/>
</dbReference>
<evidence type="ECO:0000259" key="8">
    <source>
        <dbReference type="PROSITE" id="PS51175"/>
    </source>
</evidence>
<dbReference type="Pfam" id="PF06439">
    <property type="entry name" value="3keto-disac_hyd"/>
    <property type="match status" value="1"/>
</dbReference>
<dbReference type="PANTHER" id="PTHR42812:SF12">
    <property type="entry name" value="BETA-XYLOSIDASE-RELATED"/>
    <property type="match status" value="1"/>
</dbReference>
<feature type="domain" description="CBM6" evidence="8">
    <location>
        <begin position="842"/>
        <end position="970"/>
    </location>
</feature>
<feature type="domain" description="CBM6" evidence="8">
    <location>
        <begin position="992"/>
        <end position="1116"/>
    </location>
</feature>
<dbReference type="PROSITE" id="PS51175">
    <property type="entry name" value="CBM6"/>
    <property type="match status" value="4"/>
</dbReference>
<dbReference type="InterPro" id="IPR005084">
    <property type="entry name" value="CBM6"/>
</dbReference>
<evidence type="ECO:0000313" key="10">
    <source>
        <dbReference type="Proteomes" id="UP000309676"/>
    </source>
</evidence>
<dbReference type="Gene3D" id="2.60.120.260">
    <property type="entry name" value="Galactose-binding domain-like"/>
    <property type="match status" value="4"/>
</dbReference>
<dbReference type="Gene3D" id="2.60.120.560">
    <property type="entry name" value="Exo-inulinase, domain 1"/>
    <property type="match status" value="2"/>
</dbReference>
<feature type="domain" description="CBM6" evidence="8">
    <location>
        <begin position="691"/>
        <end position="818"/>
    </location>
</feature>
<sequence>MKRWLTGLVAAVLTVSFPASSLAYSNPQPVTDSWHWDHGGFYGEGDPYILKFNGVYYLYTSTVDDKPGVKVWSSGDLVHWEYRGLCAEEPVTKGAYAPEVVYWNGDFYMYTALLRDDPGTTQRGHRVLKSSSPIGPFTAQTGNTVDGIDGHVFIDDDGKWYFYSTGSGNINVRPMSDPYTFGEPSNTGAAMRGWTEGPTVIKRNGKYYMTYTGNHIWNDAYRVDYATSSNPVSGFEPAASQNPILLDSEGEHVGLGHNSIVRGPDLDSDYIVYHSHANPGRHLNLDRIVWNGDKMLVLGPTTTEQPDPAMPDFSDRFQRGAIGDQWNAVGGGTWGIRNGETLYQEATGEPEQARMLLSKKATGDQFTAEFNMKQVSQGDSESPLMGAVFSYRNENHYGIAVLNRNRNRLETFFRVDGEDAERVVTPLPEGYDYTKWHQIRIEKEGAEYRIYVDNMLKQTRTIEGLGQGSIGYATTDAHADFGFVAFSDKVGGNSVHTASMPIPGKIQAVHYHMGGNGDSDRVSNRVRTAEAADGSDYLTSFRKGNLPYRINVSEAGTYDVMIRYAADADARVKLELDESTALTDEVRLPSTGGAEKWSNALIRNVELPQGLHTLKVVPVGDASFEFSSMTFNRTVPTTPIFDDFNDGDDQGWRKFEQGWRVNTGEEPAFDAYKPVPGIVEAPFYNTGGEGVGYHDTTPENIGGAYRGDSVDIRTNTNYNGLNVGWNRAGEWLKYNVEVKRAGTYRVEVTAATTFADNEARLWLNDTTDLTGAIDIKATGDWNAWKTTLSPSFYLPEGRHTITFETVKGEYDFARLKFVSYDVPASIPGIVEAVHYRTGGEGIGYHDNTPANIGGQYRDDGVDIRVHPQGGWNVGWNQTGEWLKYNVAVAEPAVYDVSARIATALAGGKIRLWLNDAVDLTGVVDVPNTGGWNAWTNVNLGDIALPEGDHTLTVEIVQGEYDFAGLSFRTSDDPIRLPGTVLAVDYMNGGEGVGYHDNTPGNIRGLYRTDDVDIRLLPEGFTTGWNQTGEWLKYDVSVTETTYKLDLRFATAMNGSQVRFWLDDTTDLTGIIDIPNTGNFHEWMTMTKEGVVLPAGRHTIKAEIVKGEFDFYSFRFHNDPDVPKQGEFLSQPNGYPKAVIGDDRWSDYIVETDIRLGRNTRGGGNAGILFRVNNPADGTEYGQNRDDFLQGYMAYLTADGVQLGKFNYGFQHLAGKPLSGTVGTWQHLKVVAQGNRIQVYVGDMDTPLIDYTDHSETAFTHGKAGVRSFNSESAIDNFQVAPIPAAEGS</sequence>
<dbReference type="CDD" id="cd04080">
    <property type="entry name" value="CBM6_cellulase-like"/>
    <property type="match status" value="4"/>
</dbReference>
<comment type="caution">
    <text evidence="9">The sequence shown here is derived from an EMBL/GenBank/DDBJ whole genome shotgun (WGS) entry which is preliminary data.</text>
</comment>
<name>A0A5R9G639_9BACL</name>
<dbReference type="OrthoDB" id="9801455at2"/>
<evidence type="ECO:0000256" key="6">
    <source>
        <dbReference type="PIRSR" id="PIRSR606710-2"/>
    </source>
</evidence>
<dbReference type="SUPFAM" id="SSF75005">
    <property type="entry name" value="Arabinanase/levansucrase/invertase"/>
    <property type="match status" value="1"/>
</dbReference>
<reference evidence="9 10" key="1">
    <citation type="submission" date="2019-05" db="EMBL/GenBank/DDBJ databases">
        <authorList>
            <person name="Narsing Rao M.P."/>
            <person name="Li W.J."/>
        </authorList>
    </citation>
    <scope>NUCLEOTIDE SEQUENCE [LARGE SCALE GENOMIC DNA]</scope>
    <source>
        <strain evidence="9 10">SYSU_K30003</strain>
    </source>
</reference>
<dbReference type="InterPro" id="IPR023296">
    <property type="entry name" value="Glyco_hydro_beta-prop_sf"/>
</dbReference>
<dbReference type="Pfam" id="PF04616">
    <property type="entry name" value="Glyco_hydro_43"/>
    <property type="match status" value="1"/>
</dbReference>
<dbReference type="Gene3D" id="2.115.10.20">
    <property type="entry name" value="Glycosyl hydrolase domain, family 43"/>
    <property type="match status" value="1"/>
</dbReference>
<dbReference type="InterPro" id="IPR013320">
    <property type="entry name" value="ConA-like_dom_sf"/>
</dbReference>
<dbReference type="GO" id="GO:0005975">
    <property type="term" value="P:carbohydrate metabolic process"/>
    <property type="evidence" value="ECO:0007669"/>
    <property type="project" value="InterPro"/>
</dbReference>
<accession>A0A5R9G639</accession>
<dbReference type="Pfam" id="PF03422">
    <property type="entry name" value="CBM_6"/>
    <property type="match status" value="4"/>
</dbReference>
<dbReference type="RefSeq" id="WP_138194549.1">
    <property type="nucleotide sequence ID" value="NZ_VCIW01000007.1"/>
</dbReference>
<dbReference type="InterPro" id="IPR008979">
    <property type="entry name" value="Galactose-bd-like_sf"/>
</dbReference>
<protein>
    <submittedName>
        <fullName evidence="9">Carbohydrate-binding protein</fullName>
    </submittedName>
</protein>
<evidence type="ECO:0000256" key="4">
    <source>
        <dbReference type="ARBA" id="ARBA00023295"/>
    </source>
</evidence>
<feature type="active site" description="Proton acceptor" evidence="5">
    <location>
        <position position="46"/>
    </location>
</feature>
<dbReference type="GO" id="GO:0004553">
    <property type="term" value="F:hydrolase activity, hydrolyzing O-glycosyl compounds"/>
    <property type="evidence" value="ECO:0007669"/>
    <property type="project" value="InterPro"/>
</dbReference>
<gene>
    <name evidence="9" type="ORF">FE782_13110</name>
</gene>